<dbReference type="STRING" id="137246.A0A401SW48"/>
<dbReference type="InterPro" id="IPR001277">
    <property type="entry name" value="CXCR4/ACKR2"/>
</dbReference>
<feature type="transmembrane region" description="Helical" evidence="11">
    <location>
        <begin position="157"/>
        <end position="180"/>
    </location>
</feature>
<keyword evidence="4 10" id="KW-0297">G-protein coupled receptor</keyword>
<dbReference type="GO" id="GO:0060326">
    <property type="term" value="P:cell chemotaxis"/>
    <property type="evidence" value="ECO:0007669"/>
    <property type="project" value="TreeGrafter"/>
</dbReference>
<feature type="transmembrane region" description="Helical" evidence="11">
    <location>
        <begin position="48"/>
        <end position="69"/>
    </location>
</feature>
<feature type="transmembrane region" description="Helical" evidence="11">
    <location>
        <begin position="211"/>
        <end position="230"/>
    </location>
</feature>
<dbReference type="GO" id="GO:0019722">
    <property type="term" value="P:calcium-mediated signaling"/>
    <property type="evidence" value="ECO:0007669"/>
    <property type="project" value="TreeGrafter"/>
</dbReference>
<dbReference type="GO" id="GO:0009897">
    <property type="term" value="C:external side of plasma membrane"/>
    <property type="evidence" value="ECO:0007669"/>
    <property type="project" value="TreeGrafter"/>
</dbReference>
<evidence type="ECO:0000313" key="13">
    <source>
        <dbReference type="EMBL" id="GCC34629.1"/>
    </source>
</evidence>
<dbReference type="GO" id="GO:0019957">
    <property type="term" value="F:C-C chemokine binding"/>
    <property type="evidence" value="ECO:0007669"/>
    <property type="project" value="TreeGrafter"/>
</dbReference>
<keyword evidence="3 11" id="KW-1133">Transmembrane helix</keyword>
<dbReference type="SUPFAM" id="SSF81321">
    <property type="entry name" value="Family A G protein-coupled receptor-like"/>
    <property type="match status" value="1"/>
</dbReference>
<feature type="domain" description="G-protein coupled receptors family 1 profile" evidence="12">
    <location>
        <begin position="60"/>
        <end position="312"/>
    </location>
</feature>
<dbReference type="GO" id="GO:0016493">
    <property type="term" value="F:C-C chemokine receptor activity"/>
    <property type="evidence" value="ECO:0007669"/>
    <property type="project" value="TreeGrafter"/>
</dbReference>
<feature type="transmembrane region" description="Helical" evidence="11">
    <location>
        <begin position="291"/>
        <end position="315"/>
    </location>
</feature>
<keyword evidence="5 11" id="KW-0472">Membrane</keyword>
<evidence type="ECO:0000256" key="8">
    <source>
        <dbReference type="ARBA" id="ARBA00023180"/>
    </source>
</evidence>
<dbReference type="Gene3D" id="1.20.1070.10">
    <property type="entry name" value="Rhodopsin 7-helix transmembrane proteins"/>
    <property type="match status" value="1"/>
</dbReference>
<dbReference type="PRINTS" id="PR00237">
    <property type="entry name" value="GPCRRHODOPSN"/>
</dbReference>
<dbReference type="PRINTS" id="PR00645">
    <property type="entry name" value="CXCCHMKINER4"/>
</dbReference>
<proteinExistence type="inferred from homology"/>
<evidence type="ECO:0000256" key="6">
    <source>
        <dbReference type="ARBA" id="ARBA00023157"/>
    </source>
</evidence>
<evidence type="ECO:0000256" key="9">
    <source>
        <dbReference type="ARBA" id="ARBA00023224"/>
    </source>
</evidence>
<dbReference type="InterPro" id="IPR000276">
    <property type="entry name" value="GPCR_Rhodpsn"/>
</dbReference>
<evidence type="ECO:0000313" key="14">
    <source>
        <dbReference type="Proteomes" id="UP000287033"/>
    </source>
</evidence>
<comment type="similarity">
    <text evidence="10">Belongs to the G-protein coupled receptor 1 family.</text>
</comment>
<dbReference type="PANTHER" id="PTHR10489:SF618">
    <property type="entry name" value="C-X-C CHEMOKINE RECEPTOR TYPE 5"/>
    <property type="match status" value="1"/>
</dbReference>
<reference evidence="13 14" key="1">
    <citation type="journal article" date="2018" name="Nat. Ecol. Evol.">
        <title>Shark genomes provide insights into elasmobranch evolution and the origin of vertebrates.</title>
        <authorList>
            <person name="Hara Y"/>
            <person name="Yamaguchi K"/>
            <person name="Onimaru K"/>
            <person name="Kadota M"/>
            <person name="Koyanagi M"/>
            <person name="Keeley SD"/>
            <person name="Tatsumi K"/>
            <person name="Tanaka K"/>
            <person name="Motone F"/>
            <person name="Kageyama Y"/>
            <person name="Nozu R"/>
            <person name="Adachi N"/>
            <person name="Nishimura O"/>
            <person name="Nakagawa R"/>
            <person name="Tanegashima C"/>
            <person name="Kiyatake I"/>
            <person name="Matsumoto R"/>
            <person name="Murakumo K"/>
            <person name="Nishida K"/>
            <person name="Terakita A"/>
            <person name="Kuratani S"/>
            <person name="Sato K"/>
            <person name="Hyodo S Kuraku.S."/>
        </authorList>
    </citation>
    <scope>NUCLEOTIDE SEQUENCE [LARGE SCALE GENOMIC DNA]</scope>
</reference>
<sequence>MSKMRFVMGNLTDEYLYENFTEDMVYEETYCPEEDETPKYFRKVLVPLLYFLVFLFGTIGNGLVLLILLRYRHFRTPTDNYLLHLAMADLLLVLGLPFIAMENILGWRFKTFLCKVIGSLHKLNFFCNSLLLGCISFDRYLAIVYAVQTYKKRKARYVHLVCSAVWAIGFILQIPTLVFLKVETKFPENISKCTYPSDDIRANDWLLAEQILYHGIGFSLPLVVMCYCYTKVIQTLCKAQNFERHKAVKMVLMVTVMFFICWSPYNVAIIIKTLRSLDVFIADCEFYRKLAFAIVLSESVGFSHSCLNPILYVFIGVKFRNDILKLLREIGCISQATMDSHFHLKRAGKNGNPSVSDNTTSWSNV</sequence>
<evidence type="ECO:0000256" key="2">
    <source>
        <dbReference type="ARBA" id="ARBA00022692"/>
    </source>
</evidence>
<evidence type="ECO:0000256" key="5">
    <source>
        <dbReference type="ARBA" id="ARBA00023136"/>
    </source>
</evidence>
<dbReference type="InterPro" id="IPR017452">
    <property type="entry name" value="GPCR_Rhodpsn_7TM"/>
</dbReference>
<keyword evidence="9 10" id="KW-0807">Transducer</keyword>
<dbReference type="PANTHER" id="PTHR10489">
    <property type="entry name" value="CELL ADHESION MOLECULE"/>
    <property type="match status" value="1"/>
</dbReference>
<evidence type="ECO:0000256" key="10">
    <source>
        <dbReference type="RuleBase" id="RU000688"/>
    </source>
</evidence>
<keyword evidence="7 10" id="KW-0675">Receptor</keyword>
<dbReference type="OrthoDB" id="9818824at2759"/>
<dbReference type="Proteomes" id="UP000287033">
    <property type="component" value="Unassembled WGS sequence"/>
</dbReference>
<dbReference type="GO" id="GO:0007204">
    <property type="term" value="P:positive regulation of cytosolic calcium ion concentration"/>
    <property type="evidence" value="ECO:0007669"/>
    <property type="project" value="TreeGrafter"/>
</dbReference>
<keyword evidence="6" id="KW-1015">Disulfide bond</keyword>
<evidence type="ECO:0000256" key="11">
    <source>
        <dbReference type="SAM" id="Phobius"/>
    </source>
</evidence>
<dbReference type="GO" id="GO:0006955">
    <property type="term" value="P:immune response"/>
    <property type="evidence" value="ECO:0007669"/>
    <property type="project" value="TreeGrafter"/>
</dbReference>
<feature type="transmembrane region" description="Helical" evidence="11">
    <location>
        <begin position="251"/>
        <end position="271"/>
    </location>
</feature>
<keyword evidence="14" id="KW-1185">Reference proteome</keyword>
<name>A0A401SW48_CHIPU</name>
<dbReference type="AlphaFoldDB" id="A0A401SW48"/>
<dbReference type="EMBL" id="BEZZ01000616">
    <property type="protein sequence ID" value="GCC34629.1"/>
    <property type="molecule type" value="Genomic_DNA"/>
</dbReference>
<dbReference type="PROSITE" id="PS00237">
    <property type="entry name" value="G_PROTEIN_RECEP_F1_1"/>
    <property type="match status" value="1"/>
</dbReference>
<evidence type="ECO:0000256" key="7">
    <source>
        <dbReference type="ARBA" id="ARBA00023170"/>
    </source>
</evidence>
<gene>
    <name evidence="13" type="ORF">chiPu_0013104</name>
</gene>
<comment type="caution">
    <text evidence="13">The sequence shown here is derived from an EMBL/GenBank/DDBJ whole genome shotgun (WGS) entry which is preliminary data.</text>
</comment>
<evidence type="ECO:0000256" key="3">
    <source>
        <dbReference type="ARBA" id="ARBA00022989"/>
    </source>
</evidence>
<dbReference type="Pfam" id="PF00001">
    <property type="entry name" value="7tm_1"/>
    <property type="match status" value="1"/>
</dbReference>
<dbReference type="PROSITE" id="PS50262">
    <property type="entry name" value="G_PROTEIN_RECEP_F1_2"/>
    <property type="match status" value="1"/>
</dbReference>
<feature type="transmembrane region" description="Helical" evidence="11">
    <location>
        <begin position="81"/>
        <end position="100"/>
    </location>
</feature>
<comment type="subcellular location">
    <subcellularLocation>
        <location evidence="1">Membrane</location>
    </subcellularLocation>
</comment>
<organism evidence="13 14">
    <name type="scientific">Chiloscyllium punctatum</name>
    <name type="common">Brownbanded bambooshark</name>
    <name type="synonym">Hemiscyllium punctatum</name>
    <dbReference type="NCBI Taxonomy" id="137246"/>
    <lineage>
        <taxon>Eukaryota</taxon>
        <taxon>Metazoa</taxon>
        <taxon>Chordata</taxon>
        <taxon>Craniata</taxon>
        <taxon>Vertebrata</taxon>
        <taxon>Chondrichthyes</taxon>
        <taxon>Elasmobranchii</taxon>
        <taxon>Galeomorphii</taxon>
        <taxon>Galeoidea</taxon>
        <taxon>Orectolobiformes</taxon>
        <taxon>Hemiscylliidae</taxon>
        <taxon>Chiloscyllium</taxon>
    </lineage>
</organism>
<keyword evidence="2 10" id="KW-0812">Transmembrane</keyword>
<keyword evidence="8" id="KW-0325">Glycoprotein</keyword>
<dbReference type="InterPro" id="IPR050119">
    <property type="entry name" value="CCR1-9-like"/>
</dbReference>
<evidence type="ECO:0000256" key="1">
    <source>
        <dbReference type="ARBA" id="ARBA00004370"/>
    </source>
</evidence>
<protein>
    <recommendedName>
        <fullName evidence="12">G-protein coupled receptors family 1 profile domain-containing protein</fullName>
    </recommendedName>
</protein>
<evidence type="ECO:0000259" key="12">
    <source>
        <dbReference type="PROSITE" id="PS50262"/>
    </source>
</evidence>
<evidence type="ECO:0000256" key="4">
    <source>
        <dbReference type="ARBA" id="ARBA00023040"/>
    </source>
</evidence>
<accession>A0A401SW48</accession>
<dbReference type="OMA" id="FTKNCLL"/>